<name>A0A376B597_9ASCO</name>
<evidence type="ECO:0000313" key="10">
    <source>
        <dbReference type="Proteomes" id="UP000262825"/>
    </source>
</evidence>
<dbReference type="SMART" id="SM00066">
    <property type="entry name" value="GAL4"/>
    <property type="match status" value="1"/>
</dbReference>
<dbReference type="PROSITE" id="PS50048">
    <property type="entry name" value="ZN2_CY6_FUNGAL_2"/>
    <property type="match status" value="1"/>
</dbReference>
<keyword evidence="4" id="KW-0238">DNA-binding</keyword>
<evidence type="ECO:0000256" key="4">
    <source>
        <dbReference type="ARBA" id="ARBA00023125"/>
    </source>
</evidence>
<feature type="domain" description="Zn(2)-C6 fungal-type" evidence="8">
    <location>
        <begin position="68"/>
        <end position="100"/>
    </location>
</feature>
<accession>A0A376B597</accession>
<dbReference type="GO" id="GO:0005634">
    <property type="term" value="C:nucleus"/>
    <property type="evidence" value="ECO:0007669"/>
    <property type="project" value="TreeGrafter"/>
</dbReference>
<gene>
    <name evidence="9" type="ORF">SCODWIG_01563</name>
</gene>
<dbReference type="AlphaFoldDB" id="A0A376B597"/>
<evidence type="ECO:0000256" key="5">
    <source>
        <dbReference type="ARBA" id="ARBA00023163"/>
    </source>
</evidence>
<keyword evidence="1" id="KW-0479">Metal-binding</keyword>
<keyword evidence="10" id="KW-1185">Reference proteome</keyword>
<dbReference type="EMBL" id="UFAJ01000208">
    <property type="protein sequence ID" value="SSD59802.1"/>
    <property type="molecule type" value="Genomic_DNA"/>
</dbReference>
<keyword evidence="5" id="KW-0804">Transcription</keyword>
<dbReference type="InterPro" id="IPR050675">
    <property type="entry name" value="OAF3"/>
</dbReference>
<dbReference type="PROSITE" id="PS00463">
    <property type="entry name" value="ZN2_CY6_FUNGAL_1"/>
    <property type="match status" value="1"/>
</dbReference>
<feature type="compositionally biased region" description="Low complexity" evidence="7">
    <location>
        <begin position="137"/>
        <end position="153"/>
    </location>
</feature>
<dbReference type="GO" id="GO:0000981">
    <property type="term" value="F:DNA-binding transcription factor activity, RNA polymerase II-specific"/>
    <property type="evidence" value="ECO:0007669"/>
    <property type="project" value="InterPro"/>
</dbReference>
<evidence type="ECO:0000256" key="2">
    <source>
        <dbReference type="ARBA" id="ARBA00022833"/>
    </source>
</evidence>
<dbReference type="Pfam" id="PF04082">
    <property type="entry name" value="Fungal_trans"/>
    <property type="match status" value="1"/>
</dbReference>
<feature type="compositionally biased region" description="Polar residues" evidence="7">
    <location>
        <begin position="216"/>
        <end position="232"/>
    </location>
</feature>
<dbReference type="SUPFAM" id="SSF57701">
    <property type="entry name" value="Zn2/Cys6 DNA-binding domain"/>
    <property type="match status" value="1"/>
</dbReference>
<feature type="compositionally biased region" description="Basic and acidic residues" evidence="7">
    <location>
        <begin position="1024"/>
        <end position="1042"/>
    </location>
</feature>
<keyword evidence="3" id="KW-0805">Transcription regulation</keyword>
<dbReference type="InterPro" id="IPR036864">
    <property type="entry name" value="Zn2-C6_fun-type_DNA-bd_sf"/>
</dbReference>
<evidence type="ECO:0000259" key="8">
    <source>
        <dbReference type="PROSITE" id="PS50048"/>
    </source>
</evidence>
<evidence type="ECO:0000256" key="6">
    <source>
        <dbReference type="ARBA" id="ARBA00023242"/>
    </source>
</evidence>
<reference evidence="10" key="1">
    <citation type="submission" date="2018-06" db="EMBL/GenBank/DDBJ databases">
        <authorList>
            <person name="Guldener U."/>
        </authorList>
    </citation>
    <scope>NUCLEOTIDE SEQUENCE [LARGE SCALE GENOMIC DNA]</scope>
    <source>
        <strain evidence="10">UTAD17</strain>
    </source>
</reference>
<proteinExistence type="predicted"/>
<dbReference type="SMART" id="SM00906">
    <property type="entry name" value="Fungal_trans"/>
    <property type="match status" value="1"/>
</dbReference>
<dbReference type="Proteomes" id="UP000262825">
    <property type="component" value="Unassembled WGS sequence"/>
</dbReference>
<dbReference type="PANTHER" id="PTHR31069">
    <property type="entry name" value="OLEATE-ACTIVATED TRANSCRIPTION FACTOR 1-RELATED"/>
    <property type="match status" value="1"/>
</dbReference>
<dbReference type="VEuPathDB" id="FungiDB:SCODWIG_01563"/>
<dbReference type="PANTHER" id="PTHR31069:SF12">
    <property type="entry name" value="TRANSCRIPTION FACTOR DOMAIN-CONTAINING PROTEIN"/>
    <property type="match status" value="1"/>
</dbReference>
<dbReference type="GO" id="GO:0006351">
    <property type="term" value="P:DNA-templated transcription"/>
    <property type="evidence" value="ECO:0007669"/>
    <property type="project" value="InterPro"/>
</dbReference>
<dbReference type="CDD" id="cd00067">
    <property type="entry name" value="GAL4"/>
    <property type="match status" value="1"/>
</dbReference>
<dbReference type="Pfam" id="PF00172">
    <property type="entry name" value="Zn_clus"/>
    <property type="match status" value="1"/>
</dbReference>
<evidence type="ECO:0000256" key="7">
    <source>
        <dbReference type="SAM" id="MobiDB-lite"/>
    </source>
</evidence>
<feature type="region of interest" description="Disordered" evidence="7">
    <location>
        <begin position="207"/>
        <end position="232"/>
    </location>
</feature>
<feature type="compositionally biased region" description="Polar residues" evidence="7">
    <location>
        <begin position="154"/>
        <end position="175"/>
    </location>
</feature>
<organism evidence="9 10">
    <name type="scientific">Saccharomycodes ludwigii</name>
    <dbReference type="NCBI Taxonomy" id="36035"/>
    <lineage>
        <taxon>Eukaryota</taxon>
        <taxon>Fungi</taxon>
        <taxon>Dikarya</taxon>
        <taxon>Ascomycota</taxon>
        <taxon>Saccharomycotina</taxon>
        <taxon>Saccharomycetes</taxon>
        <taxon>Saccharomycodales</taxon>
        <taxon>Saccharomycodaceae</taxon>
        <taxon>Saccharomycodes</taxon>
    </lineage>
</organism>
<feature type="compositionally biased region" description="Low complexity" evidence="7">
    <location>
        <begin position="1001"/>
        <end position="1023"/>
    </location>
</feature>
<protein>
    <recommendedName>
        <fullName evidence="8">Zn(2)-C6 fungal-type domain-containing protein</fullName>
    </recommendedName>
</protein>
<evidence type="ECO:0000313" key="9">
    <source>
        <dbReference type="EMBL" id="SSD59802.1"/>
    </source>
</evidence>
<dbReference type="InterPro" id="IPR007219">
    <property type="entry name" value="XnlR_reg_dom"/>
</dbReference>
<dbReference type="InterPro" id="IPR001138">
    <property type="entry name" value="Zn2Cys6_DnaBD"/>
</dbReference>
<keyword evidence="6" id="KW-0539">Nucleus</keyword>
<dbReference type="CDD" id="cd12148">
    <property type="entry name" value="fungal_TF_MHR"/>
    <property type="match status" value="1"/>
</dbReference>
<evidence type="ECO:0000256" key="3">
    <source>
        <dbReference type="ARBA" id="ARBA00023015"/>
    </source>
</evidence>
<feature type="region of interest" description="Disordered" evidence="7">
    <location>
        <begin position="122"/>
        <end position="175"/>
    </location>
</feature>
<dbReference type="GO" id="GO:0000978">
    <property type="term" value="F:RNA polymerase II cis-regulatory region sequence-specific DNA binding"/>
    <property type="evidence" value="ECO:0007669"/>
    <property type="project" value="TreeGrafter"/>
</dbReference>
<dbReference type="GO" id="GO:0008270">
    <property type="term" value="F:zinc ion binding"/>
    <property type="evidence" value="ECO:0007669"/>
    <property type="project" value="InterPro"/>
</dbReference>
<keyword evidence="2" id="KW-0862">Zinc</keyword>
<feature type="compositionally biased region" description="Polar residues" evidence="7">
    <location>
        <begin position="19"/>
        <end position="29"/>
    </location>
</feature>
<feature type="compositionally biased region" description="Polar residues" evidence="7">
    <location>
        <begin position="1"/>
        <end position="11"/>
    </location>
</feature>
<feature type="region of interest" description="Disordered" evidence="7">
    <location>
        <begin position="1001"/>
        <end position="1050"/>
    </location>
</feature>
<sequence>MNLSISSLNSKEPQDDQLKNTVGSNSANNEDNRNRKVLLQSNNMHHDRVQNKTPTNNNKRKRRRTTVVCLNCKKRKIKCDRQKPACGNCLKSNAAQFCFYAHPEWAIDNQIECFDEERDDNSNLYKSKSPEENDMTTKSSPSKRSSLSETSPRVHSTANLAGASSGTFHNGSSSTNQEKFMQEKFEIICEKLNILSQEIQSLKNKHNNTDIGDPFNSISNSESDPYTGSSDPNHNNANLLNFRYNDIIDFHDFYDSYESKRSTDIDFKPLTTTSMCSKDVYISLIFKYYMARKWYIELLEKPHANATSNSNKNNTQDDRYTETCNLDGSSNANSSQDKNMLDKKLPHSMVETMLLNNDKPSLEEKALLKEFSKQRDKRFSTFNILGNYCNNHLDLNTTNYLKSEIIELLPRKSVIVYYLDIFWKYVYPHLPILDKNEFTDEIDKILVWDEEKKGNSGGDGDGDYNGSTEDNRKVIHLKTKETFDLARVAILLLVLRFAFISISTQLKMSSKDKKYITQNAISVDSVYLANKCLSRFKIFRKTKIILLQALLLLKYYTLFSPEDGDGVDFTQGVIVNTTIAQMAYTMGLNRDPSNFSYFENKDERKMYLSRKLWWHLVSMNRRHSIISGNTSIFLNCLVDTDVQIPAPPPSNDSELLENTFCKLTDSSEYIEELLASMIALVNRVRDVPKVSSILKIMNDVQYYLDYYNFNIEDLKIIPRCDKKQEKENGGSEINEEQIVVSLINCKILELQLLFRSCKLLLYHSIFLHYESIKKEDHAKASEFLLKCLEELVACCNLSHDYLSGKYEKYILYKFNFQLNRLVQVIVERCCYMFSSVSLRCCCAIDLKNETEANNNIYVNTFELCLKIFNEMGSILFNKIGVKYFQGYKSLLTLRFILKFLSYYPPNATFNVMFQFLLGLYGHKNFRNTNTVLTNGAVMLSEKFNELVINWNFHSIRQKNKFFKNTIADTTVCLKVLKLLENSIPLQNRLYEYKNNNGNDNIAFGNLENSNSDNGNGNGNNDARNNTHRDKMKPFSKNTEHQSKNTFNNSDDFDDSLPNILSSDKMVSELIPGLIDDFPFDDLKLLEEFGKFDSQALDLDSLVDLEEFKKLFEENNDKTNI</sequence>
<dbReference type="Gene3D" id="4.10.240.10">
    <property type="entry name" value="Zn(2)-C6 fungal-type DNA-binding domain"/>
    <property type="match status" value="1"/>
</dbReference>
<feature type="region of interest" description="Disordered" evidence="7">
    <location>
        <begin position="1"/>
        <end position="63"/>
    </location>
</feature>
<evidence type="ECO:0000256" key="1">
    <source>
        <dbReference type="ARBA" id="ARBA00022723"/>
    </source>
</evidence>
<dbReference type="GO" id="GO:0045944">
    <property type="term" value="P:positive regulation of transcription by RNA polymerase II"/>
    <property type="evidence" value="ECO:0007669"/>
    <property type="project" value="TreeGrafter"/>
</dbReference>